<evidence type="ECO:0000256" key="3">
    <source>
        <dbReference type="ARBA" id="ARBA00022989"/>
    </source>
</evidence>
<evidence type="ECO:0000256" key="5">
    <source>
        <dbReference type="SAM" id="MobiDB-lite"/>
    </source>
</evidence>
<feature type="compositionally biased region" description="Low complexity" evidence="5">
    <location>
        <begin position="151"/>
        <end position="167"/>
    </location>
</feature>
<dbReference type="AlphaFoldDB" id="A0A9P3G512"/>
<dbReference type="PANTHER" id="PTHR15549">
    <property type="entry name" value="PAIRED IMMUNOGLOBULIN-LIKE TYPE 2 RECEPTOR"/>
    <property type="match status" value="1"/>
</dbReference>
<protein>
    <submittedName>
        <fullName evidence="7">Uncharacterized protein</fullName>
    </submittedName>
</protein>
<dbReference type="Proteomes" id="UP000703269">
    <property type="component" value="Unassembled WGS sequence"/>
</dbReference>
<dbReference type="GO" id="GO:0071944">
    <property type="term" value="C:cell periphery"/>
    <property type="evidence" value="ECO:0007669"/>
    <property type="project" value="UniProtKB-ARBA"/>
</dbReference>
<gene>
    <name evidence="7" type="ORF">PsYK624_053950</name>
</gene>
<evidence type="ECO:0000256" key="4">
    <source>
        <dbReference type="ARBA" id="ARBA00023136"/>
    </source>
</evidence>
<proteinExistence type="predicted"/>
<dbReference type="PANTHER" id="PTHR15549:SF30">
    <property type="entry name" value="MID2 DOMAIN-CONTAINING PROTEIN"/>
    <property type="match status" value="1"/>
</dbReference>
<dbReference type="Gene3D" id="2.60.120.260">
    <property type="entry name" value="Galactose-binding domain-like"/>
    <property type="match status" value="1"/>
</dbReference>
<comment type="caution">
    <text evidence="7">The sequence shown here is derived from an EMBL/GenBank/DDBJ whole genome shotgun (WGS) entry which is preliminary data.</text>
</comment>
<keyword evidence="4 6" id="KW-0472">Membrane</keyword>
<sequence>MFGVSYVPPWSKGQTCTGCEAQPDPKQAFAGTWSDITYDPSIAARATPQNATFDFTGSAIYVFGIQSLSTTLPVSGADILFSIDGEVKGGYKFTPTQENDGYTYNQLLFSIEDLDESSHALQIQNGQFGGGISLVLLDYIVYSTDDGTGGATRSNASPTTSPSTAPVPQTPASPLPQPTTNTPNPDTRSATEPQTSPGPVLISANPTTSLLNTGTASAPSGTSSSTATSSKTDTSTDPSNPTSGAATSTQTLISTIVSGATIIPSSTSELSASGHAHGLSDGARIGVIAASVALGVLLLALLGWCFARRRKPALSYHAALLSGTAEQVAPLTETDALRSPMFSEPAPSYISVFPAPAVADGDPESAESQPRTRQSEKALYVPRAAPSAGDPSLRGSLADSGSIDGGRRYTRSEFAWSAAGSSMAPLTAPPMYASSEGGTAV</sequence>
<evidence type="ECO:0000313" key="8">
    <source>
        <dbReference type="Proteomes" id="UP000703269"/>
    </source>
</evidence>
<reference evidence="7 8" key="1">
    <citation type="submission" date="2021-08" db="EMBL/GenBank/DDBJ databases">
        <title>Draft Genome Sequence of Phanerochaete sordida strain YK-624.</title>
        <authorList>
            <person name="Mori T."/>
            <person name="Dohra H."/>
            <person name="Suzuki T."/>
            <person name="Kawagishi H."/>
            <person name="Hirai H."/>
        </authorList>
    </citation>
    <scope>NUCLEOTIDE SEQUENCE [LARGE SCALE GENOMIC DNA]</scope>
    <source>
        <strain evidence="7 8">YK-624</strain>
    </source>
</reference>
<feature type="region of interest" description="Disordered" evidence="5">
    <location>
        <begin position="148"/>
        <end position="248"/>
    </location>
</feature>
<organism evidence="7 8">
    <name type="scientific">Phanerochaete sordida</name>
    <dbReference type="NCBI Taxonomy" id="48140"/>
    <lineage>
        <taxon>Eukaryota</taxon>
        <taxon>Fungi</taxon>
        <taxon>Dikarya</taxon>
        <taxon>Basidiomycota</taxon>
        <taxon>Agaricomycotina</taxon>
        <taxon>Agaricomycetes</taxon>
        <taxon>Polyporales</taxon>
        <taxon>Phanerochaetaceae</taxon>
        <taxon>Phanerochaete</taxon>
    </lineage>
</organism>
<feature type="region of interest" description="Disordered" evidence="5">
    <location>
        <begin position="359"/>
        <end position="441"/>
    </location>
</feature>
<evidence type="ECO:0000256" key="1">
    <source>
        <dbReference type="ARBA" id="ARBA00004167"/>
    </source>
</evidence>
<evidence type="ECO:0000313" key="7">
    <source>
        <dbReference type="EMBL" id="GJE89298.1"/>
    </source>
</evidence>
<evidence type="ECO:0000256" key="2">
    <source>
        <dbReference type="ARBA" id="ARBA00022692"/>
    </source>
</evidence>
<feature type="transmembrane region" description="Helical" evidence="6">
    <location>
        <begin position="285"/>
        <end position="307"/>
    </location>
</feature>
<comment type="subcellular location">
    <subcellularLocation>
        <location evidence="1">Membrane</location>
        <topology evidence="1">Single-pass membrane protein</topology>
    </subcellularLocation>
</comment>
<accession>A0A9P3G512</accession>
<dbReference type="EMBL" id="BPQB01000012">
    <property type="protein sequence ID" value="GJE89298.1"/>
    <property type="molecule type" value="Genomic_DNA"/>
</dbReference>
<keyword evidence="2 6" id="KW-0812">Transmembrane</keyword>
<feature type="compositionally biased region" description="Pro residues" evidence="5">
    <location>
        <begin position="168"/>
        <end position="177"/>
    </location>
</feature>
<dbReference type="InterPro" id="IPR051694">
    <property type="entry name" value="Immunoregulatory_rcpt-like"/>
</dbReference>
<evidence type="ECO:0000256" key="6">
    <source>
        <dbReference type="SAM" id="Phobius"/>
    </source>
</evidence>
<feature type="compositionally biased region" description="Low complexity" evidence="5">
    <location>
        <begin position="212"/>
        <end position="244"/>
    </location>
</feature>
<dbReference type="OrthoDB" id="3245657at2759"/>
<name>A0A9P3G512_9APHY</name>
<feature type="compositionally biased region" description="Low complexity" evidence="5">
    <location>
        <begin position="178"/>
        <end position="187"/>
    </location>
</feature>
<keyword evidence="3 6" id="KW-1133">Transmembrane helix</keyword>
<dbReference type="GO" id="GO:0016020">
    <property type="term" value="C:membrane"/>
    <property type="evidence" value="ECO:0007669"/>
    <property type="project" value="UniProtKB-SubCell"/>
</dbReference>
<feature type="compositionally biased region" description="Polar residues" evidence="5">
    <location>
        <begin position="188"/>
        <end position="197"/>
    </location>
</feature>
<keyword evidence="8" id="KW-1185">Reference proteome</keyword>